<dbReference type="PANTHER" id="PTHR10237:SF14">
    <property type="entry name" value="MYND-TYPE DOMAIN-CONTAINING PROTEIN"/>
    <property type="match status" value="1"/>
</dbReference>
<dbReference type="EMBL" id="CAVMBE010000033">
    <property type="protein sequence ID" value="CAK4029829.1"/>
    <property type="molecule type" value="Genomic_DNA"/>
</dbReference>
<keyword evidence="7" id="KW-1185">Reference proteome</keyword>
<sequence length="239" mass="26930">MKTSQAVAKCGNCDKTDISLKKCAKCMSVSYCDRECQKSHWKTHKKVCAMLAGATNPKNSAPGEKIPKRSNSKPFTAIYHNNFLHDRPEEETFKILIDILRMRQEDTHAFEGDNMDGSIYNGERTSERAFRQFLRKAKQVEGFLPPWWSDEKVEECVRFGLQSNDFSLGSAQEKSDIQEAWGDDKMPMKLRMLGEKVYGNTPGTGSQGGSTMLQMMMGMERGSGMHSSTLDMAQLFGAR</sequence>
<keyword evidence="2 4" id="KW-0863">Zinc-finger</keyword>
<reference evidence="6" key="1">
    <citation type="submission" date="2023-11" db="EMBL/GenBank/DDBJ databases">
        <authorList>
            <person name="Alioto T."/>
            <person name="Alioto T."/>
            <person name="Gomez Garrido J."/>
        </authorList>
    </citation>
    <scope>NUCLEOTIDE SEQUENCE</scope>
</reference>
<protein>
    <recommendedName>
        <fullName evidence="5">MYND-type domain-containing protein</fullName>
    </recommendedName>
</protein>
<evidence type="ECO:0000313" key="6">
    <source>
        <dbReference type="EMBL" id="CAK4029829.1"/>
    </source>
</evidence>
<name>A0AAI9EBN4_9PEZI</name>
<evidence type="ECO:0000256" key="3">
    <source>
        <dbReference type="ARBA" id="ARBA00022833"/>
    </source>
</evidence>
<dbReference type="InterPro" id="IPR002893">
    <property type="entry name" value="Znf_MYND"/>
</dbReference>
<dbReference type="AlphaFoldDB" id="A0AAI9EBN4"/>
<dbReference type="GO" id="GO:0000981">
    <property type="term" value="F:DNA-binding transcription factor activity, RNA polymerase II-specific"/>
    <property type="evidence" value="ECO:0007669"/>
    <property type="project" value="TreeGrafter"/>
</dbReference>
<evidence type="ECO:0000313" key="7">
    <source>
        <dbReference type="Proteomes" id="UP001296104"/>
    </source>
</evidence>
<evidence type="ECO:0000256" key="4">
    <source>
        <dbReference type="PROSITE-ProRule" id="PRU00134"/>
    </source>
</evidence>
<evidence type="ECO:0000256" key="2">
    <source>
        <dbReference type="ARBA" id="ARBA00022771"/>
    </source>
</evidence>
<dbReference type="PROSITE" id="PS50865">
    <property type="entry name" value="ZF_MYND_2"/>
    <property type="match status" value="1"/>
</dbReference>
<organism evidence="6 7">
    <name type="scientific">Lecanosticta acicola</name>
    <dbReference type="NCBI Taxonomy" id="111012"/>
    <lineage>
        <taxon>Eukaryota</taxon>
        <taxon>Fungi</taxon>
        <taxon>Dikarya</taxon>
        <taxon>Ascomycota</taxon>
        <taxon>Pezizomycotina</taxon>
        <taxon>Dothideomycetes</taxon>
        <taxon>Dothideomycetidae</taxon>
        <taxon>Mycosphaerellales</taxon>
        <taxon>Mycosphaerellaceae</taxon>
        <taxon>Lecanosticta</taxon>
    </lineage>
</organism>
<dbReference type="PANTHER" id="PTHR10237">
    <property type="entry name" value="DEFORMED EPIDERMAL AUTOREGULATORY FACTOR 1 HOMOLOG SUPPRESSIN"/>
    <property type="match status" value="1"/>
</dbReference>
<dbReference type="Pfam" id="PF01753">
    <property type="entry name" value="zf-MYND"/>
    <property type="match status" value="1"/>
</dbReference>
<dbReference type="Gene3D" id="6.10.140.2220">
    <property type="match status" value="1"/>
</dbReference>
<dbReference type="Proteomes" id="UP001296104">
    <property type="component" value="Unassembled WGS sequence"/>
</dbReference>
<proteinExistence type="predicted"/>
<dbReference type="GO" id="GO:0008270">
    <property type="term" value="F:zinc ion binding"/>
    <property type="evidence" value="ECO:0007669"/>
    <property type="project" value="UniProtKB-KW"/>
</dbReference>
<dbReference type="GO" id="GO:0005634">
    <property type="term" value="C:nucleus"/>
    <property type="evidence" value="ECO:0007669"/>
    <property type="project" value="TreeGrafter"/>
</dbReference>
<dbReference type="InterPro" id="IPR024119">
    <property type="entry name" value="TF_DEAF-1"/>
</dbReference>
<evidence type="ECO:0000259" key="5">
    <source>
        <dbReference type="PROSITE" id="PS50865"/>
    </source>
</evidence>
<accession>A0AAI9EBN4</accession>
<dbReference type="SUPFAM" id="SSF144232">
    <property type="entry name" value="HIT/MYND zinc finger-like"/>
    <property type="match status" value="1"/>
</dbReference>
<keyword evidence="1" id="KW-0479">Metal-binding</keyword>
<keyword evidence="3" id="KW-0862">Zinc</keyword>
<dbReference type="PROSITE" id="PS01360">
    <property type="entry name" value="ZF_MYND_1"/>
    <property type="match status" value="1"/>
</dbReference>
<gene>
    <name evidence="6" type="ORF">LECACI_7A005318</name>
</gene>
<feature type="domain" description="MYND-type" evidence="5">
    <location>
        <begin position="10"/>
        <end position="48"/>
    </location>
</feature>
<evidence type="ECO:0000256" key="1">
    <source>
        <dbReference type="ARBA" id="ARBA00022723"/>
    </source>
</evidence>
<comment type="caution">
    <text evidence="6">The sequence shown here is derived from an EMBL/GenBank/DDBJ whole genome shotgun (WGS) entry which is preliminary data.</text>
</comment>